<keyword evidence="4 5" id="KW-0539">Nucleus</keyword>
<dbReference type="Gene3D" id="1.25.10.10">
    <property type="entry name" value="Leucine-rich Repeat Variant"/>
    <property type="match status" value="1"/>
</dbReference>
<dbReference type="AlphaFoldDB" id="A0AAV5RKK7"/>
<evidence type="ECO:0000256" key="5">
    <source>
        <dbReference type="RuleBase" id="RU367072"/>
    </source>
</evidence>
<dbReference type="SUPFAM" id="SSF48371">
    <property type="entry name" value="ARM repeat"/>
    <property type="match status" value="1"/>
</dbReference>
<evidence type="ECO:0000256" key="3">
    <source>
        <dbReference type="ARBA" id="ARBA00022737"/>
    </source>
</evidence>
<dbReference type="Pfam" id="PF14500">
    <property type="entry name" value="MMS19_N"/>
    <property type="match status" value="1"/>
</dbReference>
<comment type="caution">
    <text evidence="8">The sequence shown here is derived from an EMBL/GenBank/DDBJ whole genome shotgun (WGS) entry which is preliminary data.</text>
</comment>
<dbReference type="GO" id="GO:0006281">
    <property type="term" value="P:DNA repair"/>
    <property type="evidence" value="ECO:0007669"/>
    <property type="project" value="UniProtKB-UniRule"/>
</dbReference>
<sequence>MALTPAQNGSPDLQALLNNYIIEDNAENRKKIAADIASSPLLTIVKLLGDPLTQGDELVRASATQCLADCIEQKPPSLIAADRKVLSVFFSSRLSDAASIPAACQGLSTAHHYVDSSSELPQPESLTHLLTALNDLDMLNMDAELRGHVYKLLLSIDPIAYSNEFVHTVVSLASGEKDPQNLMSLLNLCSTILDSSVDLTSQNLHDLYDITFCYYPVKFNPPKDAVLTVTADDIKKGLTNVLINERIAEYVVTGLLSKLAAINIGVKVDVYKMLTLVTQRLKQVSSKMYEDLTVRIWRGCKADILDMTAESETLLPAVGLLEALDRGIEAYSTNEAVMNEYRSMLSDPTLENPQFTNFLRALALSGNFVDVDILSLAYRICVDRKEAECLSYLLRLKHSPPDEKGCVNVFIDQKYFAGLKSFVLNQECTYSHQTAQIMYFLSKNEAYDIMREIIQESPAKDFLSDEIIRICFPLLLNELKSTLHGLAKICCTKTLVAYLAEYFIPLIDNPLPDVSVKDVLRCLLHSIKNLSESDLCDLHKIVTNPLLSKMGKYSYNEMKEEIEIASEILELLGRGVTDAEENDYRCAVLGSMGSTSFYLVLSALAPLKMWPFEDYVPKNDQEVGSKDWLYPKLIDGDEVTRVSYFRLLALSANKPGWGERVRELPIECQSELEMSLWYLKGELMRNSGFEKAVSHAQNALVDPTEAKLFGLLVNGDRFLVKENKCIIKPLFRQRLYSKVVPIFMEQINDRNEIALSSLIEFTPIAVIKSDISRISTPLEKLLQSNISRVQYVATNTILNSLPESFTHWNISPVISRVLELATEAKYYGTRYNCLQILKTLHSCMQEGTDEYKTNVINVCVKCLDDRFRKVRASAAACRQIYIK</sequence>
<gene>
    <name evidence="8" type="ORF">DASB73_026610</name>
</gene>
<name>A0AAV5RKK7_STABA</name>
<keyword evidence="9" id="KW-1185">Reference proteome</keyword>
<comment type="function">
    <text evidence="5">Key component of the cytosolic iron-sulfur protein assembly (CIA) complex, a multiprotein complex that mediates the incorporation of iron-sulfur cluster into apoproteins specifically involved in DNA metabolism and genomic integrity. In the CIA complex, MMS19 acts as an adapter between early-acting CIA components and a subset of cellular target iron-sulfur proteins.</text>
</comment>
<reference evidence="8 9" key="1">
    <citation type="journal article" date="2023" name="Elife">
        <title>Identification of key yeast species and microbe-microbe interactions impacting larval growth of Drosophila in the wild.</title>
        <authorList>
            <person name="Mure A."/>
            <person name="Sugiura Y."/>
            <person name="Maeda R."/>
            <person name="Honda K."/>
            <person name="Sakurai N."/>
            <person name="Takahashi Y."/>
            <person name="Watada M."/>
            <person name="Katoh T."/>
            <person name="Gotoh A."/>
            <person name="Gotoh Y."/>
            <person name="Taniguchi I."/>
            <person name="Nakamura K."/>
            <person name="Hayashi T."/>
            <person name="Katayama T."/>
            <person name="Uemura T."/>
            <person name="Hattori Y."/>
        </authorList>
    </citation>
    <scope>NUCLEOTIDE SEQUENCE [LARGE SCALE GENOMIC DNA]</scope>
    <source>
        <strain evidence="8 9">SB-73</strain>
    </source>
</reference>
<dbReference type="PANTHER" id="PTHR12891">
    <property type="entry name" value="DNA REPAIR/TRANSCRIPTION PROTEIN MET18/MMS19"/>
    <property type="match status" value="1"/>
</dbReference>
<comment type="subcellular location">
    <subcellularLocation>
        <location evidence="1 5">Nucleus</location>
    </subcellularLocation>
</comment>
<dbReference type="InterPro" id="IPR011989">
    <property type="entry name" value="ARM-like"/>
</dbReference>
<comment type="similarity">
    <text evidence="2 5">Belongs to the MET18/MMS19 family.</text>
</comment>
<evidence type="ECO:0000256" key="4">
    <source>
        <dbReference type="ARBA" id="ARBA00023242"/>
    </source>
</evidence>
<keyword evidence="5" id="KW-0227">DNA damage</keyword>
<evidence type="ECO:0000256" key="2">
    <source>
        <dbReference type="ARBA" id="ARBA00009340"/>
    </source>
</evidence>
<protein>
    <recommendedName>
        <fullName evidence="5">MMS19 nucleotide excision repair protein</fullName>
    </recommendedName>
</protein>
<dbReference type="InterPro" id="IPR024687">
    <property type="entry name" value="MMS19_C"/>
</dbReference>
<keyword evidence="5" id="KW-0234">DNA repair</keyword>
<evidence type="ECO:0000313" key="9">
    <source>
        <dbReference type="Proteomes" id="UP001362899"/>
    </source>
</evidence>
<dbReference type="InterPro" id="IPR016024">
    <property type="entry name" value="ARM-type_fold"/>
</dbReference>
<organism evidence="8 9">
    <name type="scientific">Starmerella bacillaris</name>
    <name type="common">Yeast</name>
    <name type="synonym">Candida zemplinina</name>
    <dbReference type="NCBI Taxonomy" id="1247836"/>
    <lineage>
        <taxon>Eukaryota</taxon>
        <taxon>Fungi</taxon>
        <taxon>Dikarya</taxon>
        <taxon>Ascomycota</taxon>
        <taxon>Saccharomycotina</taxon>
        <taxon>Dipodascomycetes</taxon>
        <taxon>Dipodascales</taxon>
        <taxon>Trichomonascaceae</taxon>
        <taxon>Starmerella</taxon>
    </lineage>
</organism>
<feature type="domain" description="MMS19 C-terminal" evidence="6">
    <location>
        <begin position="637"/>
        <end position="840"/>
    </location>
</feature>
<dbReference type="GO" id="GO:0097361">
    <property type="term" value="C:cytosolic [4Fe-4S] assembly targeting complex"/>
    <property type="evidence" value="ECO:0007669"/>
    <property type="project" value="UniProtKB-UniRule"/>
</dbReference>
<feature type="domain" description="MMS19 N-terminal" evidence="7">
    <location>
        <begin position="45"/>
        <end position="305"/>
    </location>
</feature>
<evidence type="ECO:0000259" key="6">
    <source>
        <dbReference type="Pfam" id="PF12460"/>
    </source>
</evidence>
<proteinExistence type="inferred from homology"/>
<keyword evidence="3" id="KW-0677">Repeat</keyword>
<dbReference type="InterPro" id="IPR039920">
    <property type="entry name" value="MMS19"/>
</dbReference>
<dbReference type="Proteomes" id="UP001362899">
    <property type="component" value="Unassembled WGS sequence"/>
</dbReference>
<dbReference type="InterPro" id="IPR029240">
    <property type="entry name" value="MMS19_N"/>
</dbReference>
<dbReference type="GO" id="GO:0016226">
    <property type="term" value="P:iron-sulfur cluster assembly"/>
    <property type="evidence" value="ECO:0007669"/>
    <property type="project" value="UniProtKB-UniRule"/>
</dbReference>
<evidence type="ECO:0000313" key="8">
    <source>
        <dbReference type="EMBL" id="GMM51698.1"/>
    </source>
</evidence>
<dbReference type="EMBL" id="BTGC01000008">
    <property type="protein sequence ID" value="GMM51698.1"/>
    <property type="molecule type" value="Genomic_DNA"/>
</dbReference>
<accession>A0AAV5RKK7</accession>
<evidence type="ECO:0000259" key="7">
    <source>
        <dbReference type="Pfam" id="PF14500"/>
    </source>
</evidence>
<evidence type="ECO:0000256" key="1">
    <source>
        <dbReference type="ARBA" id="ARBA00004123"/>
    </source>
</evidence>
<dbReference type="Pfam" id="PF12460">
    <property type="entry name" value="MMS19_C"/>
    <property type="match status" value="1"/>
</dbReference>
<dbReference type="GO" id="GO:0005634">
    <property type="term" value="C:nucleus"/>
    <property type="evidence" value="ECO:0007669"/>
    <property type="project" value="UniProtKB-SubCell"/>
</dbReference>
<dbReference type="PANTHER" id="PTHR12891:SF0">
    <property type="entry name" value="MMS19 NUCLEOTIDE EXCISION REPAIR PROTEIN HOMOLOG"/>
    <property type="match status" value="1"/>
</dbReference>
<dbReference type="GO" id="GO:0051604">
    <property type="term" value="P:protein maturation"/>
    <property type="evidence" value="ECO:0007669"/>
    <property type="project" value="UniProtKB-UniRule"/>
</dbReference>